<dbReference type="PANTHER" id="PTHR32089">
    <property type="entry name" value="METHYL-ACCEPTING CHEMOTAXIS PROTEIN MCPB"/>
    <property type="match status" value="1"/>
</dbReference>
<evidence type="ECO:0000313" key="4">
    <source>
        <dbReference type="EMBL" id="MBB6713576.1"/>
    </source>
</evidence>
<name>A0A7X0SDG7_9CLOT</name>
<dbReference type="SMART" id="SM00283">
    <property type="entry name" value="MA"/>
    <property type="match status" value="1"/>
</dbReference>
<organism evidence="4 5">
    <name type="scientific">Clostridium gasigenes</name>
    <dbReference type="NCBI Taxonomy" id="94869"/>
    <lineage>
        <taxon>Bacteria</taxon>
        <taxon>Bacillati</taxon>
        <taxon>Bacillota</taxon>
        <taxon>Clostridia</taxon>
        <taxon>Eubacteriales</taxon>
        <taxon>Clostridiaceae</taxon>
        <taxon>Clostridium</taxon>
    </lineage>
</organism>
<reference evidence="4 5" key="1">
    <citation type="submission" date="2020-08" db="EMBL/GenBank/DDBJ databases">
        <title>Clostridia isolated from Swiss meat.</title>
        <authorList>
            <person name="Wambui J."/>
            <person name="Stevens M.J.A."/>
            <person name="Stephan R."/>
        </authorList>
    </citation>
    <scope>NUCLEOTIDE SEQUENCE [LARGE SCALE GENOMIC DNA]</scope>
    <source>
        <strain evidence="4 5">CM001</strain>
    </source>
</reference>
<dbReference type="InterPro" id="IPR004089">
    <property type="entry name" value="MCPsignal_dom"/>
</dbReference>
<dbReference type="RefSeq" id="WP_185163382.1">
    <property type="nucleotide sequence ID" value="NZ_JACKWY010000001.1"/>
</dbReference>
<dbReference type="AlphaFoldDB" id="A0A7X0SDG7"/>
<dbReference type="PANTHER" id="PTHR32089:SF112">
    <property type="entry name" value="LYSOZYME-LIKE PROTEIN-RELATED"/>
    <property type="match status" value="1"/>
</dbReference>
<keyword evidence="1 2" id="KW-0807">Transducer</keyword>
<dbReference type="Proteomes" id="UP000585258">
    <property type="component" value="Unassembled WGS sequence"/>
</dbReference>
<accession>A0A7X0SDG7</accession>
<dbReference type="SUPFAM" id="SSF58104">
    <property type="entry name" value="Methyl-accepting chemotaxis protein (MCP) signaling domain"/>
    <property type="match status" value="1"/>
</dbReference>
<sequence>MGLFSTLKKKEIVSSAPTTRDIIASKEIEDSNSSEIKSQVELLNENSTNISLSIKEVNSSLSNLTSATLTQAEEVTNATSILENFNKNMEELAYNITNVQIKVLDTGDVADEGLNTFVDLDASLKSLQQAFSIVSTTVNTLVSKLESVNTITDSISQIASQTNLLSLNAAIEAARAGEAGRGFSVVAGEVRKLAENSKQSVESITRILDDIKSDILDTSKATKTGNIALSTQQATLLNTKNSFTNIKSSINEANVEIDECIVNLVNSSSKKDEVISIMERVSTISQEHSALCQEIAANMDIQSNNIEEFDETVKNLNNTL</sequence>
<comment type="caution">
    <text evidence="4">The sequence shown here is derived from an EMBL/GenBank/DDBJ whole genome shotgun (WGS) entry which is preliminary data.</text>
</comment>
<evidence type="ECO:0000256" key="1">
    <source>
        <dbReference type="ARBA" id="ARBA00023224"/>
    </source>
</evidence>
<evidence type="ECO:0000259" key="3">
    <source>
        <dbReference type="PROSITE" id="PS50111"/>
    </source>
</evidence>
<evidence type="ECO:0000313" key="5">
    <source>
        <dbReference type="Proteomes" id="UP000585258"/>
    </source>
</evidence>
<gene>
    <name evidence="4" type="ORF">H7E68_02355</name>
</gene>
<dbReference type="GO" id="GO:0016020">
    <property type="term" value="C:membrane"/>
    <property type="evidence" value="ECO:0007669"/>
    <property type="project" value="InterPro"/>
</dbReference>
<evidence type="ECO:0000256" key="2">
    <source>
        <dbReference type="PROSITE-ProRule" id="PRU00284"/>
    </source>
</evidence>
<proteinExistence type="predicted"/>
<dbReference type="GO" id="GO:0007165">
    <property type="term" value="P:signal transduction"/>
    <property type="evidence" value="ECO:0007669"/>
    <property type="project" value="UniProtKB-KW"/>
</dbReference>
<dbReference type="Pfam" id="PF00015">
    <property type="entry name" value="MCPsignal"/>
    <property type="match status" value="1"/>
</dbReference>
<dbReference type="PROSITE" id="PS50111">
    <property type="entry name" value="CHEMOTAXIS_TRANSDUC_2"/>
    <property type="match status" value="1"/>
</dbReference>
<dbReference type="EMBL" id="JACKWY010000001">
    <property type="protein sequence ID" value="MBB6713576.1"/>
    <property type="molecule type" value="Genomic_DNA"/>
</dbReference>
<dbReference type="Gene3D" id="1.10.287.950">
    <property type="entry name" value="Methyl-accepting chemotaxis protein"/>
    <property type="match status" value="1"/>
</dbReference>
<feature type="domain" description="Methyl-accepting transducer" evidence="3">
    <location>
        <begin position="46"/>
        <end position="303"/>
    </location>
</feature>
<protein>
    <submittedName>
        <fullName evidence="4">Chemotaxis protein</fullName>
    </submittedName>
</protein>